<dbReference type="GO" id="GO:0000184">
    <property type="term" value="P:nuclear-transcribed mRNA catabolic process, nonsense-mediated decay"/>
    <property type="evidence" value="ECO:0007669"/>
    <property type="project" value="InterPro"/>
</dbReference>
<keyword evidence="2" id="KW-1185">Reference proteome</keyword>
<name>A0A835I7U3_9MAGN</name>
<protein>
    <submittedName>
        <fullName evidence="1">Uncharacterized protein</fullName>
    </submittedName>
</protein>
<dbReference type="PANTHER" id="PTHR12839:SF7">
    <property type="entry name" value="REGULATOR OF NONSENSE TRANSCRIPTS 2"/>
    <property type="match status" value="1"/>
</dbReference>
<gene>
    <name evidence="1" type="ORF">IFM89_039193</name>
</gene>
<dbReference type="EMBL" id="JADFTS010000004">
    <property type="protein sequence ID" value="KAF9612366.1"/>
    <property type="molecule type" value="Genomic_DNA"/>
</dbReference>
<evidence type="ECO:0000313" key="2">
    <source>
        <dbReference type="Proteomes" id="UP000631114"/>
    </source>
</evidence>
<accession>A0A835I7U3</accession>
<sequence length="182" mass="20179">MTVGCSSSYGHFDSQNGLSGSLQRRSKERYKAYYLRAEDLIIIEGGRDEEGDLEVERCMPPSSPSSTVMDVVPKDEGLIVFFLVSSVCDAFAALITDGEGMDDTIGKMSSRGMVAVVLRTLVENAYYLCKPPERSARVSKTHPLLHQYIRKLLFTDLDKSSIEHILETAIRKLPGMNANHTS</sequence>
<dbReference type="GO" id="GO:0035145">
    <property type="term" value="C:exon-exon junction complex"/>
    <property type="evidence" value="ECO:0007669"/>
    <property type="project" value="TreeGrafter"/>
</dbReference>
<comment type="caution">
    <text evidence="1">The sequence shown here is derived from an EMBL/GenBank/DDBJ whole genome shotgun (WGS) entry which is preliminary data.</text>
</comment>
<organism evidence="1 2">
    <name type="scientific">Coptis chinensis</name>
    <dbReference type="NCBI Taxonomy" id="261450"/>
    <lineage>
        <taxon>Eukaryota</taxon>
        <taxon>Viridiplantae</taxon>
        <taxon>Streptophyta</taxon>
        <taxon>Embryophyta</taxon>
        <taxon>Tracheophyta</taxon>
        <taxon>Spermatophyta</taxon>
        <taxon>Magnoliopsida</taxon>
        <taxon>Ranunculales</taxon>
        <taxon>Ranunculaceae</taxon>
        <taxon>Coptidoideae</taxon>
        <taxon>Coptis</taxon>
    </lineage>
</organism>
<dbReference type="AlphaFoldDB" id="A0A835I7U3"/>
<dbReference type="Proteomes" id="UP000631114">
    <property type="component" value="Unassembled WGS sequence"/>
</dbReference>
<dbReference type="InterPro" id="IPR039762">
    <property type="entry name" value="Nmd2/UPF2"/>
</dbReference>
<dbReference type="PANTHER" id="PTHR12839">
    <property type="entry name" value="NONSENSE-MEDIATED MRNA DECAY PROTEIN 2 UP-FRAMESHIFT SUPPRESSOR 2"/>
    <property type="match status" value="1"/>
</dbReference>
<reference evidence="1 2" key="1">
    <citation type="submission" date="2020-10" db="EMBL/GenBank/DDBJ databases">
        <title>The Coptis chinensis genome and diversification of protoberbering-type alkaloids.</title>
        <authorList>
            <person name="Wang B."/>
            <person name="Shu S."/>
            <person name="Song C."/>
            <person name="Liu Y."/>
        </authorList>
    </citation>
    <scope>NUCLEOTIDE SEQUENCE [LARGE SCALE GENOMIC DNA]</scope>
    <source>
        <strain evidence="1">HL-2020</strain>
        <tissue evidence="1">Leaf</tissue>
    </source>
</reference>
<dbReference type="GO" id="GO:0005737">
    <property type="term" value="C:cytoplasm"/>
    <property type="evidence" value="ECO:0007669"/>
    <property type="project" value="TreeGrafter"/>
</dbReference>
<evidence type="ECO:0000313" key="1">
    <source>
        <dbReference type="EMBL" id="KAF9612366.1"/>
    </source>
</evidence>
<dbReference type="OrthoDB" id="1704073at2759"/>
<proteinExistence type="predicted"/>